<comment type="caution">
    <text evidence="2">The sequence shown here is derived from an EMBL/GenBank/DDBJ whole genome shotgun (WGS) entry which is preliminary data.</text>
</comment>
<dbReference type="OrthoDB" id="3873698at2"/>
<dbReference type="RefSeq" id="WP_145787667.1">
    <property type="nucleotide sequence ID" value="NZ_BAAABR010000027.1"/>
</dbReference>
<sequence length="218" mass="22699">MARNSPDLRPKGSPRPSAAHLRRALGTDHNPLCRPLDRARSRLWLGARLSILLAAALACAAAFLTLREAEANARAAAAHVHRSQAVLLTPPEGTDPSPTGDGHVTYEAQVAWTSPAGHTTTGQATVPANAQPGSTVTVWLSDSGTLAPAPRSAAGLQSDAIAVGIGTVTAVSLTVIAVLGVRRIALDRRAAADWDREWAEVEPTWSGRARGTPDEPGV</sequence>
<protein>
    <submittedName>
        <fullName evidence="2">Uncharacterized protein</fullName>
    </submittedName>
</protein>
<feature type="transmembrane region" description="Helical" evidence="1">
    <location>
        <begin position="43"/>
        <end position="64"/>
    </location>
</feature>
<evidence type="ECO:0000313" key="2">
    <source>
        <dbReference type="EMBL" id="TWE15894.1"/>
    </source>
</evidence>
<evidence type="ECO:0000313" key="3">
    <source>
        <dbReference type="Proteomes" id="UP000318416"/>
    </source>
</evidence>
<name>A0A561EJV3_9ACTN</name>
<dbReference type="PANTHER" id="PTHR42305">
    <property type="entry name" value="MEMBRANE PROTEIN RV1733C-RELATED"/>
    <property type="match status" value="1"/>
</dbReference>
<keyword evidence="1" id="KW-0472">Membrane</keyword>
<reference evidence="2 3" key="1">
    <citation type="submission" date="2019-06" db="EMBL/GenBank/DDBJ databases">
        <title>Sequencing the genomes of 1000 actinobacteria strains.</title>
        <authorList>
            <person name="Klenk H.-P."/>
        </authorList>
    </citation>
    <scope>NUCLEOTIDE SEQUENCE [LARGE SCALE GENOMIC DNA]</scope>
    <source>
        <strain evidence="2 3">DSM 41649</strain>
    </source>
</reference>
<gene>
    <name evidence="2" type="ORF">FB465_0842</name>
</gene>
<keyword evidence="3" id="KW-1185">Reference proteome</keyword>
<proteinExistence type="predicted"/>
<accession>A0A561EJV3</accession>
<dbReference type="InterPro" id="IPR039708">
    <property type="entry name" value="MT1774/Rv1733c-like"/>
</dbReference>
<dbReference type="PANTHER" id="PTHR42305:SF1">
    <property type="entry name" value="MEMBRANE PROTEIN RV1733C-RELATED"/>
    <property type="match status" value="1"/>
</dbReference>
<keyword evidence="1" id="KW-1133">Transmembrane helix</keyword>
<evidence type="ECO:0000256" key="1">
    <source>
        <dbReference type="SAM" id="Phobius"/>
    </source>
</evidence>
<dbReference type="Proteomes" id="UP000318416">
    <property type="component" value="Unassembled WGS sequence"/>
</dbReference>
<dbReference type="EMBL" id="VIVR01000001">
    <property type="protein sequence ID" value="TWE15894.1"/>
    <property type="molecule type" value="Genomic_DNA"/>
</dbReference>
<organism evidence="2 3">
    <name type="scientific">Kitasatospora atroaurantiaca</name>
    <dbReference type="NCBI Taxonomy" id="285545"/>
    <lineage>
        <taxon>Bacteria</taxon>
        <taxon>Bacillati</taxon>
        <taxon>Actinomycetota</taxon>
        <taxon>Actinomycetes</taxon>
        <taxon>Kitasatosporales</taxon>
        <taxon>Streptomycetaceae</taxon>
        <taxon>Kitasatospora</taxon>
    </lineage>
</organism>
<dbReference type="AlphaFoldDB" id="A0A561EJV3"/>
<keyword evidence="1" id="KW-0812">Transmembrane</keyword>
<feature type="transmembrane region" description="Helical" evidence="1">
    <location>
        <begin position="160"/>
        <end position="181"/>
    </location>
</feature>